<keyword evidence="3" id="KW-1185">Reference proteome</keyword>
<dbReference type="Proteomes" id="UP001066276">
    <property type="component" value="Chromosome 2_2"/>
</dbReference>
<organism evidence="2 3">
    <name type="scientific">Pleurodeles waltl</name>
    <name type="common">Iberian ribbed newt</name>
    <dbReference type="NCBI Taxonomy" id="8319"/>
    <lineage>
        <taxon>Eukaryota</taxon>
        <taxon>Metazoa</taxon>
        <taxon>Chordata</taxon>
        <taxon>Craniata</taxon>
        <taxon>Vertebrata</taxon>
        <taxon>Euteleostomi</taxon>
        <taxon>Amphibia</taxon>
        <taxon>Batrachia</taxon>
        <taxon>Caudata</taxon>
        <taxon>Salamandroidea</taxon>
        <taxon>Salamandridae</taxon>
        <taxon>Pleurodelinae</taxon>
        <taxon>Pleurodeles</taxon>
    </lineage>
</organism>
<feature type="compositionally biased region" description="Basic and acidic residues" evidence="1">
    <location>
        <begin position="135"/>
        <end position="156"/>
    </location>
</feature>
<feature type="region of interest" description="Disordered" evidence="1">
    <location>
        <begin position="63"/>
        <end position="156"/>
    </location>
</feature>
<evidence type="ECO:0000313" key="3">
    <source>
        <dbReference type="Proteomes" id="UP001066276"/>
    </source>
</evidence>
<sequence>MERLNPLAEDPALACLRLPGHPVSRSFCLGQPQPPKWGPSGARWQAQLSSPWRCYNVPVAGKRWSEKTQRMTPRKRDRLTSHLRGKTRSSSPESLYDFWVTGIEEEDAIDDERGRKAEERGPRSPHGTKEPGQWRQEEGKKRDHEDEKRAGTERSE</sequence>
<feature type="compositionally biased region" description="Basic residues" evidence="1">
    <location>
        <begin position="72"/>
        <end position="87"/>
    </location>
</feature>
<protein>
    <submittedName>
        <fullName evidence="2">Uncharacterized protein</fullName>
    </submittedName>
</protein>
<comment type="caution">
    <text evidence="2">The sequence shown here is derived from an EMBL/GenBank/DDBJ whole genome shotgun (WGS) entry which is preliminary data.</text>
</comment>
<proteinExistence type="predicted"/>
<dbReference type="AlphaFoldDB" id="A0AAV7V3A6"/>
<reference evidence="2" key="1">
    <citation type="journal article" date="2022" name="bioRxiv">
        <title>Sequencing and chromosome-scale assembly of the giantPleurodeles waltlgenome.</title>
        <authorList>
            <person name="Brown T."/>
            <person name="Elewa A."/>
            <person name="Iarovenko S."/>
            <person name="Subramanian E."/>
            <person name="Araus A.J."/>
            <person name="Petzold A."/>
            <person name="Susuki M."/>
            <person name="Suzuki K.-i.T."/>
            <person name="Hayashi T."/>
            <person name="Toyoda A."/>
            <person name="Oliveira C."/>
            <person name="Osipova E."/>
            <person name="Leigh N.D."/>
            <person name="Simon A."/>
            <person name="Yun M.H."/>
        </authorList>
    </citation>
    <scope>NUCLEOTIDE SEQUENCE</scope>
    <source>
        <strain evidence="2">20211129_DDA</strain>
        <tissue evidence="2">Liver</tissue>
    </source>
</reference>
<evidence type="ECO:0000256" key="1">
    <source>
        <dbReference type="SAM" id="MobiDB-lite"/>
    </source>
</evidence>
<dbReference type="EMBL" id="JANPWB010000004">
    <property type="protein sequence ID" value="KAJ1195059.1"/>
    <property type="molecule type" value="Genomic_DNA"/>
</dbReference>
<feature type="compositionally biased region" description="Basic and acidic residues" evidence="1">
    <location>
        <begin position="111"/>
        <end position="122"/>
    </location>
</feature>
<gene>
    <name evidence="2" type="ORF">NDU88_004342</name>
</gene>
<name>A0AAV7V3A6_PLEWA</name>
<evidence type="ECO:0000313" key="2">
    <source>
        <dbReference type="EMBL" id="KAJ1195059.1"/>
    </source>
</evidence>
<accession>A0AAV7V3A6</accession>